<feature type="signal peptide" evidence="1">
    <location>
        <begin position="1"/>
        <end position="22"/>
    </location>
</feature>
<organism evidence="3 4">
    <name type="scientific">Rhizobium alvei</name>
    <dbReference type="NCBI Taxonomy" id="1132659"/>
    <lineage>
        <taxon>Bacteria</taxon>
        <taxon>Pseudomonadati</taxon>
        <taxon>Pseudomonadota</taxon>
        <taxon>Alphaproteobacteria</taxon>
        <taxon>Hyphomicrobiales</taxon>
        <taxon>Rhizobiaceae</taxon>
        <taxon>Rhizobium/Agrobacterium group</taxon>
        <taxon>Rhizobium</taxon>
    </lineage>
</organism>
<accession>A0ABT8YJY2</accession>
<protein>
    <submittedName>
        <fullName evidence="3">Caspase family protein</fullName>
    </submittedName>
</protein>
<dbReference type="SUPFAM" id="SSF52129">
    <property type="entry name" value="Caspase-like"/>
    <property type="match status" value="1"/>
</dbReference>
<evidence type="ECO:0000259" key="2">
    <source>
        <dbReference type="Pfam" id="PF00656"/>
    </source>
</evidence>
<feature type="domain" description="Peptidase C14 caspase" evidence="2">
    <location>
        <begin position="28"/>
        <end position="284"/>
    </location>
</feature>
<gene>
    <name evidence="3" type="ORF">Q4481_08150</name>
</gene>
<dbReference type="InterPro" id="IPR018247">
    <property type="entry name" value="EF_Hand_1_Ca_BS"/>
</dbReference>
<sequence length="549" mass="59128">MRLSVRLILLSGLLAVPGISHAAKTYGLVIGINDYQHVTRLDGARADAVDIAAALERAGASRIIRLLDRDADKQTIVEAWDRLVNEAEPGDTLFLSYAGHGAQVPERIKGEEKDGLDEFWVLPAFDPKDVASTRGETVFDNELNGWFANAAARGIRVVFVSDSCHAGGMQRAVSGKLRFVDFGKERVLGDFFTSLLGSEPEKVQPETPLPQDVTMLAATSEDLPVPEVIINGEARGALSWSVARALEGMADADANGVLTRSELEDYVYSTVRSQSEALQTPVITPEKLDGGDATLLALLAEQPPRENENLAEESAPVPEGGGVGGGELSVATLDPVFQGGGYTGSNLAIARALGFQPAVNLDTRGMPQPPLSRLVGSNSFVWDASAGTFTTPNGDLAAEDIDQKTVDTVVEKQLLLNFLKSVSARHAGKITLKPVREVYLERDRIKFEPVMGTMRNMLVFNLANNGEVQYIDRVADGMPVDRTPLKEMQVVAPFGADHLVAISTDQPLDFIGNQMRQGLGAKALLEILMKKVDFSKAAVAIAPIYTRQQ</sequence>
<dbReference type="PANTHER" id="PTHR48104">
    <property type="entry name" value="METACASPASE-4"/>
    <property type="match status" value="1"/>
</dbReference>
<dbReference type="PANTHER" id="PTHR48104:SF30">
    <property type="entry name" value="METACASPASE-1"/>
    <property type="match status" value="1"/>
</dbReference>
<name>A0ABT8YJY2_9HYPH</name>
<dbReference type="PROSITE" id="PS00018">
    <property type="entry name" value="EF_HAND_1"/>
    <property type="match status" value="1"/>
</dbReference>
<comment type="caution">
    <text evidence="3">The sequence shown here is derived from an EMBL/GenBank/DDBJ whole genome shotgun (WGS) entry which is preliminary data.</text>
</comment>
<reference evidence="3" key="1">
    <citation type="journal article" date="2015" name="Int. J. Syst. Evol. Microbiol.">
        <title>Rhizobium alvei sp. nov., isolated from a freshwater river.</title>
        <authorList>
            <person name="Sheu S.Y."/>
            <person name="Huang H.W."/>
            <person name="Young C.C."/>
            <person name="Chen W.M."/>
        </authorList>
    </citation>
    <scope>NUCLEOTIDE SEQUENCE</scope>
    <source>
        <strain evidence="3">TNR-22</strain>
    </source>
</reference>
<dbReference type="Proteomes" id="UP001174932">
    <property type="component" value="Unassembled WGS sequence"/>
</dbReference>
<dbReference type="EMBL" id="JAUOZU010000006">
    <property type="protein sequence ID" value="MDO6963926.1"/>
    <property type="molecule type" value="Genomic_DNA"/>
</dbReference>
<reference evidence="3" key="2">
    <citation type="submission" date="2023-07" db="EMBL/GenBank/DDBJ databases">
        <authorList>
            <person name="Shen H."/>
        </authorList>
    </citation>
    <scope>NUCLEOTIDE SEQUENCE</scope>
    <source>
        <strain evidence="3">TNR-22</strain>
    </source>
</reference>
<dbReference type="InterPro" id="IPR011600">
    <property type="entry name" value="Pept_C14_caspase"/>
</dbReference>
<feature type="chain" id="PRO_5046038093" evidence="1">
    <location>
        <begin position="23"/>
        <end position="549"/>
    </location>
</feature>
<dbReference type="Gene3D" id="3.40.50.1460">
    <property type="match status" value="1"/>
</dbReference>
<keyword evidence="1" id="KW-0732">Signal</keyword>
<dbReference type="InterPro" id="IPR050452">
    <property type="entry name" value="Metacaspase"/>
</dbReference>
<evidence type="ECO:0000256" key="1">
    <source>
        <dbReference type="SAM" id="SignalP"/>
    </source>
</evidence>
<dbReference type="InterPro" id="IPR029030">
    <property type="entry name" value="Caspase-like_dom_sf"/>
</dbReference>
<keyword evidence="4" id="KW-1185">Reference proteome</keyword>
<dbReference type="Pfam" id="PF00656">
    <property type="entry name" value="Peptidase_C14"/>
    <property type="match status" value="1"/>
</dbReference>
<evidence type="ECO:0000313" key="3">
    <source>
        <dbReference type="EMBL" id="MDO6963926.1"/>
    </source>
</evidence>
<proteinExistence type="predicted"/>
<evidence type="ECO:0000313" key="4">
    <source>
        <dbReference type="Proteomes" id="UP001174932"/>
    </source>
</evidence>
<dbReference type="RefSeq" id="WP_304375839.1">
    <property type="nucleotide sequence ID" value="NZ_JAUOZU010000006.1"/>
</dbReference>